<dbReference type="RefSeq" id="WP_012997189.1">
    <property type="nucleotide sequence ID" value="NC_013926.1"/>
</dbReference>
<organism evidence="2 3">
    <name type="scientific">Aciduliprofundum boonei (strain DSM 19572 / T469)</name>
    <dbReference type="NCBI Taxonomy" id="439481"/>
    <lineage>
        <taxon>Archaea</taxon>
        <taxon>Methanobacteriati</taxon>
        <taxon>Thermoplasmatota</taxon>
        <taxon>DHVE2 group</taxon>
        <taxon>Candidatus Aciduliprofundum</taxon>
    </lineage>
</organism>
<evidence type="ECO:0000313" key="2">
    <source>
        <dbReference type="EMBL" id="ADD08438.1"/>
    </source>
</evidence>
<evidence type="ECO:0000256" key="1">
    <source>
        <dbReference type="SAM" id="Coils"/>
    </source>
</evidence>
<dbReference type="AlphaFoldDB" id="D3TD03"/>
<evidence type="ECO:0000313" key="3">
    <source>
        <dbReference type="Proteomes" id="UP000001400"/>
    </source>
</evidence>
<keyword evidence="3" id="KW-1185">Reference proteome</keyword>
<feature type="coiled-coil region" evidence="1">
    <location>
        <begin position="42"/>
        <end position="76"/>
    </location>
</feature>
<dbReference type="GeneID" id="8827572"/>
<reference evidence="2" key="1">
    <citation type="submission" date="2010-02" db="EMBL/GenBank/DDBJ databases">
        <title>Complete sequence of Aciduliprofundum boonei T469.</title>
        <authorList>
            <consortium name="US DOE Joint Genome Institute"/>
            <person name="Lucas S."/>
            <person name="Copeland A."/>
            <person name="Lapidus A."/>
            <person name="Cheng J.-F."/>
            <person name="Bruce D."/>
            <person name="Goodwin L."/>
            <person name="Pitluck S."/>
            <person name="Saunders E."/>
            <person name="Detter J.C."/>
            <person name="Han C."/>
            <person name="Tapia R."/>
            <person name="Land M."/>
            <person name="Hauser L."/>
            <person name="Kyrpides N."/>
            <person name="Mikhailova N."/>
            <person name="Flores G."/>
            <person name="Reysenbach A.-L."/>
            <person name="Woyke T."/>
        </authorList>
    </citation>
    <scope>NUCLEOTIDE SEQUENCE</scope>
    <source>
        <strain evidence="2">T469</strain>
    </source>
</reference>
<dbReference type="HOGENOM" id="CLU_2103358_0_0_2"/>
<dbReference type="Proteomes" id="UP000001400">
    <property type="component" value="Chromosome"/>
</dbReference>
<protein>
    <submittedName>
        <fullName evidence="2">Uncharacterized protein</fullName>
    </submittedName>
</protein>
<dbReference type="EMBL" id="CP001941">
    <property type="protein sequence ID" value="ADD08438.1"/>
    <property type="molecule type" value="Genomic_DNA"/>
</dbReference>
<gene>
    <name evidence="2" type="ordered locus">Aboo_0627</name>
</gene>
<sequence>MIELRVPPKLFRILSFYKEDEFNRFLHEKLVEYRRYFEWNNREALLKRKKELEEKIKRMKEELEELEEFCKVAEKEQKMMERWIDDIEYENQNLMKELRKNGDFVKN</sequence>
<name>D3TD03_ACIB4</name>
<proteinExistence type="predicted"/>
<dbReference type="KEGG" id="abi:Aboo_0627"/>
<accession>D3TD03</accession>
<keyword evidence="1" id="KW-0175">Coiled coil</keyword>